<feature type="transmembrane region" description="Helical" evidence="7">
    <location>
        <begin position="540"/>
        <end position="558"/>
    </location>
</feature>
<dbReference type="EMBL" id="JARFPL010000001">
    <property type="protein sequence ID" value="MDF0592002.1"/>
    <property type="molecule type" value="Genomic_DNA"/>
</dbReference>
<reference evidence="9 10" key="1">
    <citation type="submission" date="2023-03" db="EMBL/GenBank/DDBJ databases">
        <title>Whole genome sequencing of Methanotrichaceae archaeon M04Ac.</title>
        <authorList>
            <person name="Khomyakova M.A."/>
            <person name="Merkel A.Y."/>
            <person name="Slobodkin A.I."/>
        </authorList>
    </citation>
    <scope>NUCLEOTIDE SEQUENCE [LARGE SCALE GENOMIC DNA]</scope>
    <source>
        <strain evidence="9 10">M04Ac</strain>
    </source>
</reference>
<feature type="transmembrane region" description="Helical" evidence="7">
    <location>
        <begin position="455"/>
        <end position="473"/>
    </location>
</feature>
<keyword evidence="6 7" id="KW-0472">Membrane</keyword>
<organism evidence="9 10">
    <name type="scientific">Candidatus Methanocrinis alkalitolerans</name>
    <dbReference type="NCBI Taxonomy" id="3033395"/>
    <lineage>
        <taxon>Archaea</taxon>
        <taxon>Methanobacteriati</taxon>
        <taxon>Methanobacteriota</taxon>
        <taxon>Stenosarchaea group</taxon>
        <taxon>Methanomicrobia</taxon>
        <taxon>Methanotrichales</taxon>
        <taxon>Methanotrichaceae</taxon>
        <taxon>Methanocrinis</taxon>
    </lineage>
</organism>
<evidence type="ECO:0000259" key="8">
    <source>
        <dbReference type="PROSITE" id="PS51202"/>
    </source>
</evidence>
<dbReference type="InterPro" id="IPR036721">
    <property type="entry name" value="RCK_C_sf"/>
</dbReference>
<evidence type="ECO:0000313" key="9">
    <source>
        <dbReference type="EMBL" id="MDF0592002.1"/>
    </source>
</evidence>
<name>A0ABT5XBS5_9EURY</name>
<dbReference type="PROSITE" id="PS51202">
    <property type="entry name" value="RCK_C"/>
    <property type="match status" value="2"/>
</dbReference>
<evidence type="ECO:0000256" key="2">
    <source>
        <dbReference type="ARBA" id="ARBA00022448"/>
    </source>
</evidence>
<proteinExistence type="predicted"/>
<feature type="transmembrane region" description="Helical" evidence="7">
    <location>
        <begin position="60"/>
        <end position="79"/>
    </location>
</feature>
<dbReference type="InterPro" id="IPR051679">
    <property type="entry name" value="DASS-Related_Transporters"/>
</dbReference>
<feature type="transmembrane region" description="Helical" evidence="7">
    <location>
        <begin position="6"/>
        <end position="29"/>
    </location>
</feature>
<evidence type="ECO:0000313" key="10">
    <source>
        <dbReference type="Proteomes" id="UP001215956"/>
    </source>
</evidence>
<dbReference type="Pfam" id="PF02080">
    <property type="entry name" value="TrkA_C"/>
    <property type="match status" value="2"/>
</dbReference>
<feature type="transmembrane region" description="Helical" evidence="7">
    <location>
        <begin position="105"/>
        <end position="130"/>
    </location>
</feature>
<evidence type="ECO:0000256" key="5">
    <source>
        <dbReference type="ARBA" id="ARBA00022989"/>
    </source>
</evidence>
<feature type="transmembrane region" description="Helical" evidence="7">
    <location>
        <begin position="578"/>
        <end position="598"/>
    </location>
</feature>
<feature type="transmembrane region" description="Helical" evidence="7">
    <location>
        <begin position="182"/>
        <end position="205"/>
    </location>
</feature>
<feature type="transmembrane region" description="Helical" evidence="7">
    <location>
        <begin position="431"/>
        <end position="449"/>
    </location>
</feature>
<comment type="caution">
    <text evidence="9">The sequence shown here is derived from an EMBL/GenBank/DDBJ whole genome shotgun (WGS) entry which is preliminary data.</text>
</comment>
<keyword evidence="4" id="KW-0677">Repeat</keyword>
<keyword evidence="3 7" id="KW-0812">Transmembrane</keyword>
<dbReference type="PROSITE" id="PS01271">
    <property type="entry name" value="NA_SULFATE"/>
    <property type="match status" value="1"/>
</dbReference>
<evidence type="ECO:0000256" key="1">
    <source>
        <dbReference type="ARBA" id="ARBA00004141"/>
    </source>
</evidence>
<dbReference type="Proteomes" id="UP001215956">
    <property type="component" value="Unassembled WGS sequence"/>
</dbReference>
<evidence type="ECO:0000256" key="3">
    <source>
        <dbReference type="ARBA" id="ARBA00022692"/>
    </source>
</evidence>
<accession>A0ABT5XBS5</accession>
<comment type="subcellular location">
    <subcellularLocation>
        <location evidence="1">Membrane</location>
        <topology evidence="1">Multi-pass membrane protein</topology>
    </subcellularLocation>
</comment>
<dbReference type="InterPro" id="IPR004680">
    <property type="entry name" value="Cit_transptr-like_dom"/>
</dbReference>
<feature type="domain" description="RCK C-terminal" evidence="8">
    <location>
        <begin position="307"/>
        <end position="391"/>
    </location>
</feature>
<dbReference type="InterPro" id="IPR006037">
    <property type="entry name" value="RCK_C"/>
</dbReference>
<sequence length="600" mass="63538">MLGDDLVAMGTEQLLIFGILGLTLLLFIWGRWRYDIVAMMALIAAAISGVVPWNEAFSGFAHPAVVTVAAILIVSRALLNSGIVDQIQRSITSPKDSTKRQVRSLTGLVAVLSGFMNNVGALAILLPVSLRVSRRTGNPPSALLMPLAFGSLLGGLLTLIGTPPNIIVASYRAKVVGEPFRMFDFTPVGAGVLLAGLLFIWIFGWKLTPQRKGRSSKEDLFKIENYITEIWVSSRSKVAGKRLRLLKQAPVSDMQILGLVRGDIRIPMPAGDEVLEPGDILAVETSAENIKSLLKWGRFELLGGMRVGKKALISKEIGLIEAVVATDSPMLGETARSLSLAQRYDMNLIAVARRGEVLAERLSEIAFQPGDVLLMQGPSGTIPEVLESLGCLPLAERGMKLGRRQKNAAVPLSIFGAALGATAAGILPVEIAFTSAALGMVLAGVLTIHEAYESIDWPIIFLLGALIPVGAALESTGGAETISAALLQAMSPFPAAVILAALLAWTMILTNIVNNAAAAVIMAPIAVNAARVLELSPDPFLMAVAVGASCAFLTPIGHQSNTLVMGPGGYQFGDYWRLGLPLSVVAALAAVPLILLFWPL</sequence>
<feature type="transmembrane region" description="Helical" evidence="7">
    <location>
        <begin position="36"/>
        <end position="54"/>
    </location>
</feature>
<gene>
    <name evidence="9" type="ORF">P0O24_00170</name>
</gene>
<dbReference type="SUPFAM" id="SSF116726">
    <property type="entry name" value="TrkA C-terminal domain-like"/>
    <property type="match status" value="2"/>
</dbReference>
<evidence type="ECO:0000256" key="7">
    <source>
        <dbReference type="SAM" id="Phobius"/>
    </source>
</evidence>
<keyword evidence="5 7" id="KW-1133">Transmembrane helix</keyword>
<keyword evidence="2" id="KW-0813">Transport</keyword>
<dbReference type="InterPro" id="IPR031312">
    <property type="entry name" value="Na/sul_symport_CS"/>
</dbReference>
<protein>
    <submittedName>
        <fullName evidence="9">SLC13 family permease</fullName>
    </submittedName>
</protein>
<evidence type="ECO:0000256" key="6">
    <source>
        <dbReference type="ARBA" id="ARBA00023136"/>
    </source>
</evidence>
<keyword evidence="10" id="KW-1185">Reference proteome</keyword>
<dbReference type="Pfam" id="PF03600">
    <property type="entry name" value="CitMHS"/>
    <property type="match status" value="1"/>
</dbReference>
<dbReference type="PANTHER" id="PTHR43652:SF2">
    <property type="entry name" value="BASIC AMINO ACID ANTIPORTER YFCC-RELATED"/>
    <property type="match status" value="1"/>
</dbReference>
<dbReference type="Gene3D" id="3.30.70.1450">
    <property type="entry name" value="Regulator of K+ conductance, C-terminal domain"/>
    <property type="match status" value="2"/>
</dbReference>
<feature type="domain" description="RCK C-terminal" evidence="8">
    <location>
        <begin position="215"/>
        <end position="299"/>
    </location>
</feature>
<dbReference type="PANTHER" id="PTHR43652">
    <property type="entry name" value="BASIC AMINO ACID ANTIPORTER YFCC-RELATED"/>
    <property type="match status" value="1"/>
</dbReference>
<evidence type="ECO:0000256" key="4">
    <source>
        <dbReference type="ARBA" id="ARBA00022737"/>
    </source>
</evidence>
<feature type="transmembrane region" description="Helical" evidence="7">
    <location>
        <begin position="142"/>
        <end position="161"/>
    </location>
</feature>